<feature type="domain" description="CN hydrolase" evidence="3">
    <location>
        <begin position="43"/>
        <end position="299"/>
    </location>
</feature>
<comment type="similarity">
    <text evidence="1">Belongs to the carbon-nitrogen hydrolase superfamily. Nitrilase family.</text>
</comment>
<dbReference type="Proteomes" id="UP001265746">
    <property type="component" value="Unassembled WGS sequence"/>
</dbReference>
<gene>
    <name evidence="4" type="ORF">N8I77_002949</name>
</gene>
<evidence type="ECO:0000313" key="4">
    <source>
        <dbReference type="EMBL" id="KAK2609452.1"/>
    </source>
</evidence>
<reference evidence="4" key="1">
    <citation type="submission" date="2023-06" db="EMBL/GenBank/DDBJ databases">
        <authorList>
            <person name="Noh H."/>
        </authorList>
    </citation>
    <scope>NUCLEOTIDE SEQUENCE</scope>
    <source>
        <strain evidence="4">DUCC20226</strain>
    </source>
</reference>
<evidence type="ECO:0000313" key="5">
    <source>
        <dbReference type="Proteomes" id="UP001265746"/>
    </source>
</evidence>
<accession>A0AAD9SHV7</accession>
<name>A0AAD9SHV7_PHOAM</name>
<dbReference type="PANTHER" id="PTHR46044:SF1">
    <property type="entry name" value="CN HYDROLASE DOMAIN-CONTAINING PROTEIN"/>
    <property type="match status" value="1"/>
</dbReference>
<proteinExistence type="inferred from homology"/>
<dbReference type="GO" id="GO:0003824">
    <property type="term" value="F:catalytic activity"/>
    <property type="evidence" value="ECO:0007669"/>
    <property type="project" value="InterPro"/>
</dbReference>
<dbReference type="EMBL" id="JAUJFL010000002">
    <property type="protein sequence ID" value="KAK2609452.1"/>
    <property type="molecule type" value="Genomic_DNA"/>
</dbReference>
<feature type="signal peptide" evidence="2">
    <location>
        <begin position="1"/>
        <end position="22"/>
    </location>
</feature>
<dbReference type="InterPro" id="IPR036526">
    <property type="entry name" value="C-N_Hydrolase_sf"/>
</dbReference>
<protein>
    <recommendedName>
        <fullName evidence="3">CN hydrolase domain-containing protein</fullName>
    </recommendedName>
</protein>
<keyword evidence="5" id="KW-1185">Reference proteome</keyword>
<feature type="chain" id="PRO_5042269451" description="CN hydrolase domain-containing protein" evidence="2">
    <location>
        <begin position="23"/>
        <end position="358"/>
    </location>
</feature>
<dbReference type="PROSITE" id="PS50263">
    <property type="entry name" value="CN_HYDROLASE"/>
    <property type="match status" value="1"/>
</dbReference>
<dbReference type="Gene3D" id="3.60.110.10">
    <property type="entry name" value="Carbon-nitrogen hydrolase"/>
    <property type="match status" value="1"/>
</dbReference>
<keyword evidence="2" id="KW-0732">Signal</keyword>
<evidence type="ECO:0000256" key="1">
    <source>
        <dbReference type="ARBA" id="ARBA00008129"/>
    </source>
</evidence>
<dbReference type="InterPro" id="IPR044149">
    <property type="entry name" value="Nitrilases_CHs"/>
</dbReference>
<organism evidence="4 5">
    <name type="scientific">Phomopsis amygdali</name>
    <name type="common">Fusicoccum amygdali</name>
    <dbReference type="NCBI Taxonomy" id="1214568"/>
    <lineage>
        <taxon>Eukaryota</taxon>
        <taxon>Fungi</taxon>
        <taxon>Dikarya</taxon>
        <taxon>Ascomycota</taxon>
        <taxon>Pezizomycotina</taxon>
        <taxon>Sordariomycetes</taxon>
        <taxon>Sordariomycetidae</taxon>
        <taxon>Diaporthales</taxon>
        <taxon>Diaporthaceae</taxon>
        <taxon>Diaporthe</taxon>
    </lineage>
</organism>
<sequence length="358" mass="39724">MSFKTFAVLFMMLQAGVSPARCEDTVDPSNFTVALVRTPPPNWPLPITNYDYSDIAFNISECVDAGVALIYGAANNGSNLIVFPELWFPGFPKGLDAPSYNFTRDHLPSYIDNTIIVGDVHWTRILNATREAGIYVQINFAESDGDFMYMSQSLIDPDGEVLIHRRKLRPSGSERYIFSDGTTDGLQVVETAYGRWGILECGEHYYPSMTYNMHVQMESVHMAPFPYLADAGDDNSLWWENEWINTGAVGVYSVLGGTYSLTPAVGVAFITDPLGYRIAHMGANVSFEESPLLIHSFDTTTFNDTATYDVDGQYSWGVLQQINNSFPAYIPKVEGALVPHQNHSIAYLQSGELVIPTS</sequence>
<dbReference type="SUPFAM" id="SSF56317">
    <property type="entry name" value="Carbon-nitrogen hydrolase"/>
    <property type="match status" value="1"/>
</dbReference>
<dbReference type="InterPro" id="IPR003010">
    <property type="entry name" value="C-N_Hydrolase"/>
</dbReference>
<dbReference type="Pfam" id="PF00795">
    <property type="entry name" value="CN_hydrolase"/>
    <property type="match status" value="1"/>
</dbReference>
<dbReference type="PANTHER" id="PTHR46044">
    <property type="entry name" value="NITRILASE"/>
    <property type="match status" value="1"/>
</dbReference>
<evidence type="ECO:0000256" key="2">
    <source>
        <dbReference type="SAM" id="SignalP"/>
    </source>
</evidence>
<dbReference type="AlphaFoldDB" id="A0AAD9SHV7"/>
<evidence type="ECO:0000259" key="3">
    <source>
        <dbReference type="PROSITE" id="PS50263"/>
    </source>
</evidence>
<comment type="caution">
    <text evidence="4">The sequence shown here is derived from an EMBL/GenBank/DDBJ whole genome shotgun (WGS) entry which is preliminary data.</text>
</comment>